<name>A0A6P8YQ65_THRPL</name>
<dbReference type="Proteomes" id="UP000515158">
    <property type="component" value="Unplaced"/>
</dbReference>
<dbReference type="KEGG" id="tpal:117644253"/>
<evidence type="ECO:0000313" key="2">
    <source>
        <dbReference type="Proteomes" id="UP000515158"/>
    </source>
</evidence>
<evidence type="ECO:0000256" key="1">
    <source>
        <dbReference type="SAM" id="MobiDB-lite"/>
    </source>
</evidence>
<gene>
    <name evidence="3" type="primary">LOC117644253</name>
</gene>
<reference evidence="3" key="1">
    <citation type="submission" date="2025-08" db="UniProtKB">
        <authorList>
            <consortium name="RefSeq"/>
        </authorList>
    </citation>
    <scope>IDENTIFICATION</scope>
    <source>
        <tissue evidence="3">Total insect</tissue>
    </source>
</reference>
<feature type="region of interest" description="Disordered" evidence="1">
    <location>
        <begin position="386"/>
        <end position="423"/>
    </location>
</feature>
<dbReference type="GeneID" id="117644253"/>
<protein>
    <submittedName>
        <fullName evidence="3">Uncharacterized protein LOC117644253</fullName>
    </submittedName>
</protein>
<accession>A0A6P8YQ65</accession>
<feature type="region of interest" description="Disordered" evidence="1">
    <location>
        <begin position="730"/>
        <end position="749"/>
    </location>
</feature>
<keyword evidence="2" id="KW-1185">Reference proteome</keyword>
<proteinExistence type="predicted"/>
<sequence length="774" mass="87141">MASWWCEDDWMYVKAENLTGNECFGRHALVRAPNALERQFQKDVNQLGSFDLLPNLDQFHDSEIVHFLRLLGSGSKVNVILEQGDDIFNAEWTSASNLGSNVNGIEQAETLLVRVLVAVLAARGIMRKPVADQFSNSSPRDVWWCEEHWIKIENVLESNCYGMHSVLRSKNSLFKQFKRDMKALSNLQPLQKLLQLGDDEVMDGLHLLGCESVNCKVTLQHEDDTFSAEWCIPTNSVLKSSPMVSNCATCGIVLAETVLGRVLVEVLTIQGLLHKQNMVESSSEPLCLTTSAGISPTSHQLPDSPCSSITLLNEDEVHCTRQPHELNYAPRWTPHIVSVTSTSSDPASDSVHDPFLNSIQFEEEEKVRIHDTLMDEESMDCAMEQEPMDTATPQTPVKYSLSIKTERPKPYSRKAKPASAKNSLKIPNRARMMAISLKGPQDEKMKAEKAKVLQLLESEENISNLSKLSGLRCNMDVNWSAAVLKRASKCKKLHHVEVLWPRREHWYLIQELCLLRRLEIYANEELYENENPPTVMLPKTHALRVEAIQAEGLHPVSLASLLKAHRGSLVRLEVLVDLPGECSVPKDSGRPLSDTELRKLLERAPGTLASSQSSQELNVSTKLVRVALRKPRNVPLPPAEALPASMFPKDWRRVGCGRSGPVRGRRKKDLFCEYAVPVEEDCRRYPNLQVLLLLRPTESHNSKACNPQVEALRRKWPSMVITCGKGCEKKRTQTQRGSRAPKSLADSESKDEIEFYYKSIGRPPQNRGLLENYL</sequence>
<dbReference type="AlphaFoldDB" id="A0A6P8YQ65"/>
<dbReference type="RefSeq" id="XP_034239425.1">
    <property type="nucleotide sequence ID" value="XM_034383534.1"/>
</dbReference>
<dbReference type="InParanoid" id="A0A6P8YQ65"/>
<evidence type="ECO:0000313" key="3">
    <source>
        <dbReference type="RefSeq" id="XP_034239425.1"/>
    </source>
</evidence>
<organism evidence="3">
    <name type="scientific">Thrips palmi</name>
    <name type="common">Melon thrips</name>
    <dbReference type="NCBI Taxonomy" id="161013"/>
    <lineage>
        <taxon>Eukaryota</taxon>
        <taxon>Metazoa</taxon>
        <taxon>Ecdysozoa</taxon>
        <taxon>Arthropoda</taxon>
        <taxon>Hexapoda</taxon>
        <taxon>Insecta</taxon>
        <taxon>Pterygota</taxon>
        <taxon>Neoptera</taxon>
        <taxon>Paraneoptera</taxon>
        <taxon>Thysanoptera</taxon>
        <taxon>Terebrantia</taxon>
        <taxon>Thripoidea</taxon>
        <taxon>Thripidae</taxon>
        <taxon>Thrips</taxon>
    </lineage>
</organism>